<reference evidence="1" key="2">
    <citation type="journal article" date="2015" name="Fish Shellfish Immunol.">
        <title>Early steps in the European eel (Anguilla anguilla)-Vibrio vulnificus interaction in the gills: Role of the RtxA13 toxin.</title>
        <authorList>
            <person name="Callol A."/>
            <person name="Pajuelo D."/>
            <person name="Ebbesson L."/>
            <person name="Teles M."/>
            <person name="MacKenzie S."/>
            <person name="Amaro C."/>
        </authorList>
    </citation>
    <scope>NUCLEOTIDE SEQUENCE</scope>
</reference>
<dbReference type="EMBL" id="GBXM01048701">
    <property type="protein sequence ID" value="JAH59876.1"/>
    <property type="molecule type" value="Transcribed_RNA"/>
</dbReference>
<dbReference type="AlphaFoldDB" id="A0A0E9U248"/>
<protein>
    <submittedName>
        <fullName evidence="1">Uncharacterized protein</fullName>
    </submittedName>
</protein>
<evidence type="ECO:0000313" key="1">
    <source>
        <dbReference type="EMBL" id="JAH59876.1"/>
    </source>
</evidence>
<sequence>MLPVFVTSSVSLFQSSHTSSILHR</sequence>
<reference evidence="1" key="1">
    <citation type="submission" date="2014-11" db="EMBL/GenBank/DDBJ databases">
        <authorList>
            <person name="Amaro Gonzalez C."/>
        </authorList>
    </citation>
    <scope>NUCLEOTIDE SEQUENCE</scope>
</reference>
<accession>A0A0E9U248</accession>
<organism evidence="1">
    <name type="scientific">Anguilla anguilla</name>
    <name type="common">European freshwater eel</name>
    <name type="synonym">Muraena anguilla</name>
    <dbReference type="NCBI Taxonomy" id="7936"/>
    <lineage>
        <taxon>Eukaryota</taxon>
        <taxon>Metazoa</taxon>
        <taxon>Chordata</taxon>
        <taxon>Craniata</taxon>
        <taxon>Vertebrata</taxon>
        <taxon>Euteleostomi</taxon>
        <taxon>Actinopterygii</taxon>
        <taxon>Neopterygii</taxon>
        <taxon>Teleostei</taxon>
        <taxon>Anguilliformes</taxon>
        <taxon>Anguillidae</taxon>
        <taxon>Anguilla</taxon>
    </lineage>
</organism>
<proteinExistence type="predicted"/>
<name>A0A0E9U248_ANGAN</name>